<name>A0ABD2PAY1_9CUCU</name>
<evidence type="ECO:0000313" key="3">
    <source>
        <dbReference type="Proteomes" id="UP001516400"/>
    </source>
</evidence>
<evidence type="ECO:0000313" key="2">
    <source>
        <dbReference type="EMBL" id="KAL3288088.1"/>
    </source>
</evidence>
<organism evidence="2 3">
    <name type="scientific">Cryptolaemus montrouzieri</name>
    <dbReference type="NCBI Taxonomy" id="559131"/>
    <lineage>
        <taxon>Eukaryota</taxon>
        <taxon>Metazoa</taxon>
        <taxon>Ecdysozoa</taxon>
        <taxon>Arthropoda</taxon>
        <taxon>Hexapoda</taxon>
        <taxon>Insecta</taxon>
        <taxon>Pterygota</taxon>
        <taxon>Neoptera</taxon>
        <taxon>Endopterygota</taxon>
        <taxon>Coleoptera</taxon>
        <taxon>Polyphaga</taxon>
        <taxon>Cucujiformia</taxon>
        <taxon>Coccinelloidea</taxon>
        <taxon>Coccinellidae</taxon>
        <taxon>Scymninae</taxon>
        <taxon>Scymnini</taxon>
        <taxon>Cryptolaemus</taxon>
    </lineage>
</organism>
<dbReference type="Proteomes" id="UP001516400">
    <property type="component" value="Unassembled WGS sequence"/>
</dbReference>
<feature type="region of interest" description="Disordered" evidence="1">
    <location>
        <begin position="95"/>
        <end position="123"/>
    </location>
</feature>
<reference evidence="2 3" key="1">
    <citation type="journal article" date="2021" name="BMC Biol.">
        <title>Horizontally acquired antibacterial genes associated with adaptive radiation of ladybird beetles.</title>
        <authorList>
            <person name="Li H.S."/>
            <person name="Tang X.F."/>
            <person name="Huang Y.H."/>
            <person name="Xu Z.Y."/>
            <person name="Chen M.L."/>
            <person name="Du X.Y."/>
            <person name="Qiu B.Y."/>
            <person name="Chen P.T."/>
            <person name="Zhang W."/>
            <person name="Slipinski A."/>
            <person name="Escalona H.E."/>
            <person name="Waterhouse R.M."/>
            <person name="Zwick A."/>
            <person name="Pang H."/>
        </authorList>
    </citation>
    <scope>NUCLEOTIDE SEQUENCE [LARGE SCALE GENOMIC DNA]</scope>
    <source>
        <strain evidence="2">SYSU2018</strain>
    </source>
</reference>
<accession>A0ABD2PAY1</accession>
<keyword evidence="3" id="KW-1185">Reference proteome</keyword>
<sequence length="123" mass="14702">MKKIIVSGVLREDEQELTKKKGIRLGSAPLFISNPWKAGSTILTDNLKMIRNLKRCIHVMKRLECEYNKTGGQLDKRRKAFEEEYFHRQNRELLEKMQKKKDRRIEKTLKEEAENKKKQQTEK</sequence>
<gene>
    <name evidence="2" type="ORF">HHI36_002539</name>
</gene>
<protein>
    <submittedName>
        <fullName evidence="2">Uncharacterized protein</fullName>
    </submittedName>
</protein>
<proteinExistence type="predicted"/>
<evidence type="ECO:0000256" key="1">
    <source>
        <dbReference type="SAM" id="MobiDB-lite"/>
    </source>
</evidence>
<dbReference type="AlphaFoldDB" id="A0ABD2PAY1"/>
<comment type="caution">
    <text evidence="2">The sequence shown here is derived from an EMBL/GenBank/DDBJ whole genome shotgun (WGS) entry which is preliminary data.</text>
</comment>
<dbReference type="EMBL" id="JABFTP020000185">
    <property type="protein sequence ID" value="KAL3288088.1"/>
    <property type="molecule type" value="Genomic_DNA"/>
</dbReference>
<dbReference type="Gene3D" id="1.20.5.500">
    <property type="entry name" value="Single helix bin"/>
    <property type="match status" value="1"/>
</dbReference>